<name>A0A1G4J0K1_9SACH</name>
<dbReference type="Gene3D" id="1.10.510.10">
    <property type="entry name" value="Transferase(Phosphotransferase) domain 1"/>
    <property type="match status" value="1"/>
</dbReference>
<evidence type="ECO:0000259" key="8">
    <source>
        <dbReference type="PROSITE" id="PS50011"/>
    </source>
</evidence>
<evidence type="ECO:0000256" key="1">
    <source>
        <dbReference type="ARBA" id="ARBA00012513"/>
    </source>
</evidence>
<dbReference type="InterPro" id="IPR000719">
    <property type="entry name" value="Prot_kinase_dom"/>
</dbReference>
<dbReference type="FunFam" id="3.30.200.20:FF:000637">
    <property type="entry name" value="Serine/threonine protein kinase"/>
    <property type="match status" value="1"/>
</dbReference>
<keyword evidence="2" id="KW-0723">Serine/threonine-protein kinase</keyword>
<dbReference type="EMBL" id="LT598450">
    <property type="protein sequence ID" value="SCU82959.1"/>
    <property type="molecule type" value="Genomic_DNA"/>
</dbReference>
<evidence type="ECO:0000313" key="9">
    <source>
        <dbReference type="EMBL" id="SCU82959.1"/>
    </source>
</evidence>
<dbReference type="InterPro" id="IPR008271">
    <property type="entry name" value="Ser/Thr_kinase_AS"/>
</dbReference>
<reference evidence="10" key="1">
    <citation type="submission" date="2016-03" db="EMBL/GenBank/DDBJ databases">
        <authorList>
            <person name="Devillers Hugo."/>
        </authorList>
    </citation>
    <scope>NUCLEOTIDE SEQUENCE [LARGE SCALE GENOMIC DNA]</scope>
</reference>
<sequence length="479" mass="54059">MGEIPPDVVEEMQELAVAVPGLNSRYKLLDKIGEGTFSSVYKAEDLTGSVTKSFARHFWVPGERQERRFVALKRIYVTSSPTRIYNELNLLYMLGGSTRVAPLCDALRHQDQVVAVLPWYRHEEFRNFHRDLPIKGIKKYLSELLQALSFVHSKGIIHRDIKPTNFLYNPEIGRGVLVDFGLAEMENSAVRETKHAKDLRSLENYCPCNVNDSVHQQEDLQHHHQPGQSGASKGKPSVVIPSATTPSLVDLTKGYPKYETRRNKRANRAGTRGFRAPEVLMKCSNQSTKIDIWSVGVILLSFLARRFPMFQSLDDTDSLLELCCVFGTKRMKKCAALHGLGFDISGLDGLSAEGHKGGLAGFIQELLHAEVEAGTFPSYSIAFETYEYLVDKSTGDNIAPSTRHHGMEDVANQNLKKYHDEVWSDHYWCFEVLDQCLTLDPHKRSTADELLSSTFFNELVDSDCTEENDDEDDVLIIEK</sequence>
<feature type="region of interest" description="Disordered" evidence="7">
    <location>
        <begin position="216"/>
        <end position="242"/>
    </location>
</feature>
<dbReference type="PANTHER" id="PTHR44167:SF23">
    <property type="entry name" value="CDC7 KINASE, ISOFORM A-RELATED"/>
    <property type="match status" value="1"/>
</dbReference>
<dbReference type="Pfam" id="PF00069">
    <property type="entry name" value="Pkinase"/>
    <property type="match status" value="2"/>
</dbReference>
<gene>
    <name evidence="9" type="ORF">LANO_0B07954G</name>
</gene>
<evidence type="ECO:0000256" key="4">
    <source>
        <dbReference type="ARBA" id="ARBA00022741"/>
    </source>
</evidence>
<evidence type="ECO:0000256" key="6">
    <source>
        <dbReference type="ARBA" id="ARBA00022840"/>
    </source>
</evidence>
<dbReference type="Gene3D" id="3.30.200.20">
    <property type="entry name" value="Phosphorylase Kinase, domain 1"/>
    <property type="match status" value="1"/>
</dbReference>
<proteinExistence type="predicted"/>
<dbReference type="OrthoDB" id="10020333at2759"/>
<dbReference type="SMART" id="SM00220">
    <property type="entry name" value="S_TKc"/>
    <property type="match status" value="1"/>
</dbReference>
<accession>A0A1G4J0K1</accession>
<dbReference type="Proteomes" id="UP000189911">
    <property type="component" value="Chromosome B"/>
</dbReference>
<evidence type="ECO:0000256" key="5">
    <source>
        <dbReference type="ARBA" id="ARBA00022777"/>
    </source>
</evidence>
<keyword evidence="4" id="KW-0547">Nucleotide-binding</keyword>
<keyword evidence="6" id="KW-0067">ATP-binding</keyword>
<feature type="domain" description="Protein kinase" evidence="8">
    <location>
        <begin position="26"/>
        <end position="456"/>
    </location>
</feature>
<dbReference type="InterPro" id="IPR011009">
    <property type="entry name" value="Kinase-like_dom_sf"/>
</dbReference>
<dbReference type="AlphaFoldDB" id="A0A1G4J0K1"/>
<keyword evidence="3" id="KW-0808">Transferase</keyword>
<dbReference type="PROSITE" id="PS50011">
    <property type="entry name" value="PROTEIN_KINASE_DOM"/>
    <property type="match status" value="1"/>
</dbReference>
<dbReference type="GO" id="GO:0044773">
    <property type="term" value="P:mitotic DNA damage checkpoint signaling"/>
    <property type="evidence" value="ECO:0007669"/>
    <property type="project" value="TreeGrafter"/>
</dbReference>
<dbReference type="PROSITE" id="PS00108">
    <property type="entry name" value="PROTEIN_KINASE_ST"/>
    <property type="match status" value="1"/>
</dbReference>
<evidence type="ECO:0000313" key="10">
    <source>
        <dbReference type="Proteomes" id="UP000189911"/>
    </source>
</evidence>
<dbReference type="CDD" id="cd14019">
    <property type="entry name" value="STKc_Cdc7"/>
    <property type="match status" value="1"/>
</dbReference>
<protein>
    <recommendedName>
        <fullName evidence="1">non-specific serine/threonine protein kinase</fullName>
        <ecNumber evidence="1">2.7.11.1</ecNumber>
    </recommendedName>
</protein>
<evidence type="ECO:0000256" key="7">
    <source>
        <dbReference type="SAM" id="MobiDB-lite"/>
    </source>
</evidence>
<organism evidence="9 10">
    <name type="scientific">Lachancea nothofagi CBS 11611</name>
    <dbReference type="NCBI Taxonomy" id="1266666"/>
    <lineage>
        <taxon>Eukaryota</taxon>
        <taxon>Fungi</taxon>
        <taxon>Dikarya</taxon>
        <taxon>Ascomycota</taxon>
        <taxon>Saccharomycotina</taxon>
        <taxon>Saccharomycetes</taxon>
        <taxon>Saccharomycetales</taxon>
        <taxon>Saccharomycetaceae</taxon>
        <taxon>Lachancea</taxon>
    </lineage>
</organism>
<dbReference type="GO" id="GO:0005634">
    <property type="term" value="C:nucleus"/>
    <property type="evidence" value="ECO:0007669"/>
    <property type="project" value="TreeGrafter"/>
</dbReference>
<dbReference type="GO" id="GO:0004674">
    <property type="term" value="F:protein serine/threonine kinase activity"/>
    <property type="evidence" value="ECO:0007669"/>
    <property type="project" value="UniProtKB-KW"/>
</dbReference>
<evidence type="ECO:0000256" key="2">
    <source>
        <dbReference type="ARBA" id="ARBA00022527"/>
    </source>
</evidence>
<dbReference type="SUPFAM" id="SSF56112">
    <property type="entry name" value="Protein kinase-like (PK-like)"/>
    <property type="match status" value="1"/>
</dbReference>
<dbReference type="GO" id="GO:0005524">
    <property type="term" value="F:ATP binding"/>
    <property type="evidence" value="ECO:0007669"/>
    <property type="project" value="UniProtKB-KW"/>
</dbReference>
<dbReference type="EC" id="2.7.11.1" evidence="1"/>
<dbReference type="PANTHER" id="PTHR44167">
    <property type="entry name" value="OVARIAN-SPECIFIC SERINE/THREONINE-PROTEIN KINASE LOK-RELATED"/>
    <property type="match status" value="1"/>
</dbReference>
<evidence type="ECO:0000256" key="3">
    <source>
        <dbReference type="ARBA" id="ARBA00022679"/>
    </source>
</evidence>
<keyword evidence="5" id="KW-0418">Kinase</keyword>
<keyword evidence="10" id="KW-1185">Reference proteome</keyword>